<dbReference type="InterPro" id="IPR001543">
    <property type="entry name" value="FliN-like_C"/>
</dbReference>
<dbReference type="GO" id="GO:0003774">
    <property type="term" value="F:cytoskeletal motor activity"/>
    <property type="evidence" value="ECO:0007669"/>
    <property type="project" value="InterPro"/>
</dbReference>
<dbReference type="GO" id="GO:0071978">
    <property type="term" value="P:bacterial-type flagellum-dependent swarming motility"/>
    <property type="evidence" value="ECO:0007669"/>
    <property type="project" value="TreeGrafter"/>
</dbReference>
<organism evidence="12 13">
    <name type="scientific">Thermoclostridium caenicola</name>
    <dbReference type="NCBI Taxonomy" id="659425"/>
    <lineage>
        <taxon>Bacteria</taxon>
        <taxon>Bacillati</taxon>
        <taxon>Bacillota</taxon>
        <taxon>Clostridia</taxon>
        <taxon>Eubacteriales</taxon>
        <taxon>Oscillospiraceae</taxon>
        <taxon>Thermoclostridium</taxon>
    </lineage>
</organism>
<dbReference type="SUPFAM" id="SSF103039">
    <property type="entry name" value="CheC-like"/>
    <property type="match status" value="1"/>
</dbReference>
<dbReference type="GO" id="GO:0009425">
    <property type="term" value="C:bacterial-type flagellum basal body"/>
    <property type="evidence" value="ECO:0007669"/>
    <property type="project" value="UniProtKB-SubCell"/>
</dbReference>
<evidence type="ECO:0000256" key="3">
    <source>
        <dbReference type="ARBA" id="ARBA00011049"/>
    </source>
</evidence>
<dbReference type="EMBL" id="FQZP01000020">
    <property type="protein sequence ID" value="SHJ02870.1"/>
    <property type="molecule type" value="Genomic_DNA"/>
</dbReference>
<comment type="subcellular location">
    <subcellularLocation>
        <location evidence="1">Bacterial flagellum basal body</location>
    </subcellularLocation>
    <subcellularLocation>
        <location evidence="2">Cell membrane</location>
        <topology evidence="2">Peripheral membrane protein</topology>
    </subcellularLocation>
</comment>
<dbReference type="PANTHER" id="PTHR30034">
    <property type="entry name" value="FLAGELLAR MOTOR SWITCH PROTEIN FLIM"/>
    <property type="match status" value="1"/>
</dbReference>
<dbReference type="InterPro" id="IPR001689">
    <property type="entry name" value="Flag_FliM"/>
</dbReference>
<feature type="domain" description="Flagellar motor switch protein FliN-like C-terminal" evidence="11">
    <location>
        <begin position="253"/>
        <end position="323"/>
    </location>
</feature>
<dbReference type="Pfam" id="PF01052">
    <property type="entry name" value="FliMN_C"/>
    <property type="match status" value="1"/>
</dbReference>
<keyword evidence="12" id="KW-0969">Cilium</keyword>
<dbReference type="SUPFAM" id="SSF101801">
    <property type="entry name" value="Surface presentation of antigens (SPOA)"/>
    <property type="match status" value="1"/>
</dbReference>
<dbReference type="Gene3D" id="3.40.1550.10">
    <property type="entry name" value="CheC-like"/>
    <property type="match status" value="1"/>
</dbReference>
<dbReference type="InterPro" id="IPR036429">
    <property type="entry name" value="SpoA-like_sf"/>
</dbReference>
<keyword evidence="9" id="KW-0975">Bacterial flagellum</keyword>
<name>A0A1M6FYY0_9FIRM</name>
<dbReference type="InterPro" id="IPR028976">
    <property type="entry name" value="CheC-like_sf"/>
</dbReference>
<dbReference type="OrthoDB" id="9806941at2"/>
<dbReference type="CDD" id="cd17908">
    <property type="entry name" value="FliM"/>
    <property type="match status" value="1"/>
</dbReference>
<dbReference type="PIRSF" id="PIRSF002888">
    <property type="entry name" value="FliM"/>
    <property type="match status" value="1"/>
</dbReference>
<accession>A0A1M6FYY0</accession>
<evidence type="ECO:0000313" key="13">
    <source>
        <dbReference type="Proteomes" id="UP000324781"/>
    </source>
</evidence>
<keyword evidence="8" id="KW-0472">Membrane</keyword>
<dbReference type="GO" id="GO:0050918">
    <property type="term" value="P:positive chemotaxis"/>
    <property type="evidence" value="ECO:0007669"/>
    <property type="project" value="TreeGrafter"/>
</dbReference>
<evidence type="ECO:0000256" key="9">
    <source>
        <dbReference type="ARBA" id="ARBA00023143"/>
    </source>
</evidence>
<evidence type="ECO:0000256" key="4">
    <source>
        <dbReference type="ARBA" id="ARBA00021898"/>
    </source>
</evidence>
<dbReference type="PRINTS" id="PR00955">
    <property type="entry name" value="FLGMOTORFLIM"/>
</dbReference>
<evidence type="ECO:0000256" key="2">
    <source>
        <dbReference type="ARBA" id="ARBA00004202"/>
    </source>
</evidence>
<evidence type="ECO:0000259" key="11">
    <source>
        <dbReference type="Pfam" id="PF01052"/>
    </source>
</evidence>
<evidence type="ECO:0000256" key="10">
    <source>
        <dbReference type="NCBIfam" id="TIGR01397"/>
    </source>
</evidence>
<dbReference type="PANTHER" id="PTHR30034:SF6">
    <property type="entry name" value="YOP PROTEINS TRANSLOCATION PROTEIN Q"/>
    <property type="match status" value="1"/>
</dbReference>
<evidence type="ECO:0000313" key="12">
    <source>
        <dbReference type="EMBL" id="SHJ02870.1"/>
    </source>
</evidence>
<dbReference type="GO" id="GO:0005886">
    <property type="term" value="C:plasma membrane"/>
    <property type="evidence" value="ECO:0007669"/>
    <property type="project" value="UniProtKB-SubCell"/>
</dbReference>
<protein>
    <recommendedName>
        <fullName evidence="4 10">Flagellar motor switch protein FliM</fullName>
    </recommendedName>
</protein>
<dbReference type="NCBIfam" id="TIGR01397">
    <property type="entry name" value="fliM_switch"/>
    <property type="match status" value="1"/>
</dbReference>
<evidence type="ECO:0000256" key="7">
    <source>
        <dbReference type="ARBA" id="ARBA00022779"/>
    </source>
</evidence>
<dbReference type="RefSeq" id="WP_149678612.1">
    <property type="nucleotide sequence ID" value="NZ_FQZP01000020.1"/>
</dbReference>
<dbReference type="AlphaFoldDB" id="A0A1M6FYY0"/>
<evidence type="ECO:0000256" key="6">
    <source>
        <dbReference type="ARBA" id="ARBA00022500"/>
    </source>
</evidence>
<comment type="similarity">
    <text evidence="3">Belongs to the FliM family.</text>
</comment>
<keyword evidence="12" id="KW-0282">Flagellum</keyword>
<keyword evidence="12" id="KW-0966">Cell projection</keyword>
<keyword evidence="6" id="KW-0145">Chemotaxis</keyword>
<evidence type="ECO:0000256" key="8">
    <source>
        <dbReference type="ARBA" id="ARBA00023136"/>
    </source>
</evidence>
<gene>
    <name evidence="12" type="ORF">SAMN05444373_102016</name>
</gene>
<dbReference type="Gene3D" id="2.30.330.10">
    <property type="entry name" value="SpoA-like"/>
    <property type="match status" value="1"/>
</dbReference>
<evidence type="ECO:0000256" key="5">
    <source>
        <dbReference type="ARBA" id="ARBA00022475"/>
    </source>
</evidence>
<evidence type="ECO:0000256" key="1">
    <source>
        <dbReference type="ARBA" id="ARBA00004117"/>
    </source>
</evidence>
<dbReference type="Pfam" id="PF02154">
    <property type="entry name" value="FliM"/>
    <property type="match status" value="1"/>
</dbReference>
<proteinExistence type="inferred from homology"/>
<keyword evidence="7" id="KW-0283">Flagellar rotation</keyword>
<keyword evidence="5" id="KW-1003">Cell membrane</keyword>
<sequence length="328" mass="37128">MGDILSQNEIDRLLQQLNTGELDVKEFSKDTTEKKIRNHDFRRPSKFAKDHIRTLSIINENYARLLTNFLSGYLRTLVQVDVQTVQPLQYSEFTNSIANPAVLGIVNFDPLPGSIVFEINPTIAYCLIDRILGGKGAGVDRVRGFTEIELAILMRLMTQMLSLMREPWENVTEIRPVLDRIETNAQFAQLMSPNEMVALVTFTAKIGEVEGLFNICIPHMVVEPVMPKLSTKLWFSLIEKGSTKETRESIENRVRDTSIPVIAVLGRTQLSVQEFLMLQEGDVLPLNSNIDGKLEVYTGDILKFYGKPGVRNKKTAIKITDIVRTEED</sequence>
<reference evidence="12 13" key="1">
    <citation type="submission" date="2016-11" db="EMBL/GenBank/DDBJ databases">
        <authorList>
            <person name="Varghese N."/>
            <person name="Submissions S."/>
        </authorList>
    </citation>
    <scope>NUCLEOTIDE SEQUENCE [LARGE SCALE GENOMIC DNA]</scope>
    <source>
        <strain evidence="12 13">DSM 19027</strain>
    </source>
</reference>
<dbReference type="Proteomes" id="UP000324781">
    <property type="component" value="Unassembled WGS sequence"/>
</dbReference>
<keyword evidence="13" id="KW-1185">Reference proteome</keyword>